<dbReference type="CDD" id="cd03224">
    <property type="entry name" value="ABC_TM1139_LivF_branched"/>
    <property type="match status" value="1"/>
</dbReference>
<dbReference type="EMBL" id="CP010029">
    <property type="protein sequence ID" value="ANI28549.1"/>
    <property type="molecule type" value="Genomic_DNA"/>
</dbReference>
<dbReference type="PROSITE" id="PS50893">
    <property type="entry name" value="ABC_TRANSPORTER_2"/>
    <property type="match status" value="1"/>
</dbReference>
<dbReference type="Pfam" id="PF00005">
    <property type="entry name" value="ABC_tran"/>
    <property type="match status" value="1"/>
</dbReference>
<keyword evidence="4 7" id="KW-0067">ATP-binding</keyword>
<proteinExistence type="inferred from homology"/>
<dbReference type="Proteomes" id="UP000266744">
    <property type="component" value="Chromosome"/>
</dbReference>
<dbReference type="InterPro" id="IPR027417">
    <property type="entry name" value="P-loop_NTPase"/>
</dbReference>
<dbReference type="InterPro" id="IPR003593">
    <property type="entry name" value="AAA+_ATPase"/>
</dbReference>
<evidence type="ECO:0000313" key="7">
    <source>
        <dbReference type="EMBL" id="ANI28549.1"/>
    </source>
</evidence>
<dbReference type="InterPro" id="IPR052156">
    <property type="entry name" value="BCAA_Transport_ATP-bd_LivF"/>
</dbReference>
<evidence type="ECO:0000256" key="5">
    <source>
        <dbReference type="ARBA" id="ARBA00022970"/>
    </source>
</evidence>
<comment type="similarity">
    <text evidence="1">Belongs to the ABC transporter superfamily.</text>
</comment>
<name>A0ABM6BGE0_YERET</name>
<organism evidence="7 8">
    <name type="scientific">Yersinia entomophaga</name>
    <dbReference type="NCBI Taxonomy" id="935293"/>
    <lineage>
        <taxon>Bacteria</taxon>
        <taxon>Pseudomonadati</taxon>
        <taxon>Pseudomonadota</taxon>
        <taxon>Gammaproteobacteria</taxon>
        <taxon>Enterobacterales</taxon>
        <taxon>Yersiniaceae</taxon>
        <taxon>Yersinia</taxon>
    </lineage>
</organism>
<keyword evidence="2" id="KW-0813">Transport</keyword>
<keyword evidence="5" id="KW-0029">Amino-acid transport</keyword>
<gene>
    <name evidence="7" type="ORF">PL78_01695</name>
</gene>
<protein>
    <submittedName>
        <fullName evidence="7">Branched-chain amino acid ABC transporter ATP-binding protein</fullName>
    </submittedName>
</protein>
<reference evidence="7 8" key="1">
    <citation type="journal article" date="2016" name="Toxins">
        <title>The Draft Genome Sequence of the Yersinia entomophaga Entomopathogenic Type Strain MH96T.</title>
        <authorList>
            <person name="Hurst M.R."/>
            <person name="Beattie A."/>
            <person name="Altermann E."/>
            <person name="Moraga R.M."/>
            <person name="Harper L.A."/>
            <person name="Calder J."/>
            <person name="Laugraud A."/>
        </authorList>
    </citation>
    <scope>NUCLEOTIDE SEQUENCE [LARGE SCALE GENOMIC DNA]</scope>
    <source>
        <strain evidence="7 8">MH96</strain>
    </source>
</reference>
<dbReference type="PANTHER" id="PTHR43820:SF5">
    <property type="entry name" value="HIGH-AFFINITY BRANCHED-CHAIN AMINO ACID TRANSPORT ATP-BINDING PROTEIN"/>
    <property type="match status" value="1"/>
</dbReference>
<keyword evidence="3" id="KW-0547">Nucleotide-binding</keyword>
<evidence type="ECO:0000259" key="6">
    <source>
        <dbReference type="PROSITE" id="PS50893"/>
    </source>
</evidence>
<accession>A0ABM6BGE0</accession>
<dbReference type="GO" id="GO:0005524">
    <property type="term" value="F:ATP binding"/>
    <property type="evidence" value="ECO:0007669"/>
    <property type="project" value="UniProtKB-KW"/>
</dbReference>
<evidence type="ECO:0000256" key="3">
    <source>
        <dbReference type="ARBA" id="ARBA00022741"/>
    </source>
</evidence>
<evidence type="ECO:0000256" key="2">
    <source>
        <dbReference type="ARBA" id="ARBA00022448"/>
    </source>
</evidence>
<feature type="domain" description="ABC transporter" evidence="6">
    <location>
        <begin position="2"/>
        <end position="236"/>
    </location>
</feature>
<dbReference type="SMART" id="SM00382">
    <property type="entry name" value="AAA"/>
    <property type="match status" value="1"/>
</dbReference>
<dbReference type="RefSeq" id="WP_064512597.1">
    <property type="nucleotide sequence ID" value="NZ_CBCSBH010000025.1"/>
</dbReference>
<evidence type="ECO:0000256" key="4">
    <source>
        <dbReference type="ARBA" id="ARBA00022840"/>
    </source>
</evidence>
<dbReference type="Gene3D" id="3.40.50.300">
    <property type="entry name" value="P-loop containing nucleotide triphosphate hydrolases"/>
    <property type="match status" value="1"/>
</dbReference>
<evidence type="ECO:0000256" key="1">
    <source>
        <dbReference type="ARBA" id="ARBA00005417"/>
    </source>
</evidence>
<keyword evidence="8" id="KW-1185">Reference proteome</keyword>
<sequence>MLRLQSVNQFYGRTHILWDINLELPPGQCTCLIGRNGVGKTTLINCIMGHLPVESGTMVWQPGGEPPENLLHQPVERRTALGIGYVPQGQPIFSQLSVEDNLLVALLAGRHKDRVIPHWIYDFFPFLHQQRRQRGGELTRNQQQLLAFARALVPEPELLILDEPGCGDQPALNAEIGSVIRQLCQNIGLTVLLVEHRLENIQQVADRFYLIDEGRNVAQGKFALLDDDLITEYLTV</sequence>
<dbReference type="PANTHER" id="PTHR43820">
    <property type="entry name" value="HIGH-AFFINITY BRANCHED-CHAIN AMINO ACID TRANSPORT ATP-BINDING PROTEIN LIVF"/>
    <property type="match status" value="1"/>
</dbReference>
<dbReference type="InterPro" id="IPR003439">
    <property type="entry name" value="ABC_transporter-like_ATP-bd"/>
</dbReference>
<evidence type="ECO:0000313" key="8">
    <source>
        <dbReference type="Proteomes" id="UP000266744"/>
    </source>
</evidence>
<dbReference type="SUPFAM" id="SSF52540">
    <property type="entry name" value="P-loop containing nucleoside triphosphate hydrolases"/>
    <property type="match status" value="1"/>
</dbReference>